<dbReference type="EMBL" id="JAMLJN010000001">
    <property type="protein sequence ID" value="MCL9768806.1"/>
    <property type="molecule type" value="Genomic_DNA"/>
</dbReference>
<feature type="chain" id="PRO_5046036196" evidence="2">
    <location>
        <begin position="19"/>
        <end position="630"/>
    </location>
</feature>
<evidence type="ECO:0000259" key="3">
    <source>
        <dbReference type="Pfam" id="PF18962"/>
    </source>
</evidence>
<gene>
    <name evidence="4" type="ORF">NAT47_00075</name>
</gene>
<dbReference type="Pfam" id="PF18962">
    <property type="entry name" value="Por_Secre_tail"/>
    <property type="match status" value="1"/>
</dbReference>
<feature type="domain" description="Secretion system C-terminal sorting" evidence="3">
    <location>
        <begin position="560"/>
        <end position="629"/>
    </location>
</feature>
<evidence type="ECO:0000256" key="1">
    <source>
        <dbReference type="ARBA" id="ARBA00022729"/>
    </source>
</evidence>
<comment type="caution">
    <text evidence="4">The sequence shown here is derived from an EMBL/GenBank/DDBJ whole genome shotgun (WGS) entry which is preliminary data.</text>
</comment>
<dbReference type="Proteomes" id="UP001203342">
    <property type="component" value="Unassembled WGS sequence"/>
</dbReference>
<evidence type="ECO:0000313" key="4">
    <source>
        <dbReference type="EMBL" id="MCL9768806.1"/>
    </source>
</evidence>
<reference evidence="4 5" key="1">
    <citation type="submission" date="2022-05" db="EMBL/GenBank/DDBJ databases">
        <title>Flavobacterium sp., isolated from activated sludge.</title>
        <authorList>
            <person name="Ran Q."/>
        </authorList>
    </citation>
    <scope>NUCLEOTIDE SEQUENCE [LARGE SCALE GENOMIC DNA]</scope>
    <source>
        <strain evidence="4 5">HXWNR69</strain>
    </source>
</reference>
<accession>A0ABT0TCU6</accession>
<evidence type="ECO:0000313" key="5">
    <source>
        <dbReference type="Proteomes" id="UP001203342"/>
    </source>
</evidence>
<organism evidence="4 5">
    <name type="scientific">Flavobacterium fragile</name>
    <dbReference type="NCBI Taxonomy" id="2949085"/>
    <lineage>
        <taxon>Bacteria</taxon>
        <taxon>Pseudomonadati</taxon>
        <taxon>Bacteroidota</taxon>
        <taxon>Flavobacteriia</taxon>
        <taxon>Flavobacteriales</taxon>
        <taxon>Flavobacteriaceae</taxon>
        <taxon>Flavobacterium</taxon>
    </lineage>
</organism>
<feature type="signal peptide" evidence="2">
    <location>
        <begin position="1"/>
        <end position="18"/>
    </location>
</feature>
<name>A0ABT0TCU6_9FLAO</name>
<keyword evidence="5" id="KW-1185">Reference proteome</keyword>
<protein>
    <submittedName>
        <fullName evidence="4">T9SS type A sorting domain-containing protein</fullName>
    </submittedName>
</protein>
<proteinExistence type="predicted"/>
<dbReference type="NCBIfam" id="TIGR04183">
    <property type="entry name" value="Por_Secre_tail"/>
    <property type="match status" value="1"/>
</dbReference>
<keyword evidence="1 2" id="KW-0732">Signal</keyword>
<sequence>MKKLYTLLLIAVSTLSFGQLLSDDFNYTDNALLTANGWTAHSGSGSQAIDVGASNGLTYTGYSGLTGFTAAAIGNAARLDNNGEDVNKAFAAPVTSGDLYVSFLVNVTTAVDGYYLSLGTGTSTFFSRLYTRPSATSGKINFGIGNSAATYSTTDFDLNTTYLVVIKYGVSTASPVSLWVFPSGIPATEALAGTPLVTASGSGGASVAGVYLRQFATSGSSPNVTIDGLRVYSTWFNTTACSLSLASATTLCDAITSSVDTYTATIPFTGGNTGTYTLSTTSGTISGDNPSTTASGNIIITGINENTNVTLTVTGACSLSSLITAPECKVTNTLPFNEPFNYTVGTALSTSQFWTNTSVGADEILAVSGSLNYTGITSTGNSVSFIGAGSDTRTPFTSTTSGDLFTSFLVSVTDLTGISTTGQSYFATLSNATNTFSGRIWIRTTNGTQYQFGINNSNTTTDIVWSSNLYNINTTQYLVLRYDFTNNLLALYENPTIGGNATPTMTFSPTATFDSIANFVLRQDAAGATPAMIVDELTISTTPNFTLSSSSFDAIEGLTMYPNPLKGDTLFLTSTANAVMSVQIFDVLGKEVLKSNVMNNTVNVSGLNAGVYMVKVTEEGKTATRKLVIQ</sequence>
<dbReference type="RefSeq" id="WP_250579296.1">
    <property type="nucleotide sequence ID" value="NZ_JAMLJN010000001.1"/>
</dbReference>
<evidence type="ECO:0000256" key="2">
    <source>
        <dbReference type="SAM" id="SignalP"/>
    </source>
</evidence>
<dbReference type="InterPro" id="IPR026444">
    <property type="entry name" value="Secre_tail"/>
</dbReference>